<accession>A0A0C9UWA3</accession>
<organism evidence="2 3">
    <name type="scientific">Sphaerobolus stellatus (strain SS14)</name>
    <dbReference type="NCBI Taxonomy" id="990650"/>
    <lineage>
        <taxon>Eukaryota</taxon>
        <taxon>Fungi</taxon>
        <taxon>Dikarya</taxon>
        <taxon>Basidiomycota</taxon>
        <taxon>Agaricomycotina</taxon>
        <taxon>Agaricomycetes</taxon>
        <taxon>Phallomycetidae</taxon>
        <taxon>Geastrales</taxon>
        <taxon>Sphaerobolaceae</taxon>
        <taxon>Sphaerobolus</taxon>
    </lineage>
</organism>
<evidence type="ECO:0000256" key="1">
    <source>
        <dbReference type="SAM" id="MobiDB-lite"/>
    </source>
</evidence>
<sequence length="95" mass="10121">MKYPTPPFSPIPPSTKRPTSIISTTLSHLDFSSLSCPSSAVPSRSSTIRSSRLLPHSSSSATPLFPFPILGVDFESPSQKVSSVVEVMQSSSNVL</sequence>
<evidence type="ECO:0000313" key="3">
    <source>
        <dbReference type="Proteomes" id="UP000054279"/>
    </source>
</evidence>
<feature type="region of interest" description="Disordered" evidence="1">
    <location>
        <begin position="36"/>
        <end position="61"/>
    </location>
</feature>
<protein>
    <submittedName>
        <fullName evidence="2">Unplaced genomic scaffold SPHSTscaffold_79, whole genome shotgun sequence</fullName>
    </submittedName>
</protein>
<dbReference type="Proteomes" id="UP000054279">
    <property type="component" value="Unassembled WGS sequence"/>
</dbReference>
<dbReference type="HOGENOM" id="CLU_155406_0_0_1"/>
<reference evidence="2 3" key="1">
    <citation type="submission" date="2014-06" db="EMBL/GenBank/DDBJ databases">
        <title>Evolutionary Origins and Diversification of the Mycorrhizal Mutualists.</title>
        <authorList>
            <consortium name="DOE Joint Genome Institute"/>
            <consortium name="Mycorrhizal Genomics Consortium"/>
            <person name="Kohler A."/>
            <person name="Kuo A."/>
            <person name="Nagy L.G."/>
            <person name="Floudas D."/>
            <person name="Copeland A."/>
            <person name="Barry K.W."/>
            <person name="Cichocki N."/>
            <person name="Veneault-Fourrey C."/>
            <person name="LaButti K."/>
            <person name="Lindquist E.A."/>
            <person name="Lipzen A."/>
            <person name="Lundell T."/>
            <person name="Morin E."/>
            <person name="Murat C."/>
            <person name="Riley R."/>
            <person name="Ohm R."/>
            <person name="Sun H."/>
            <person name="Tunlid A."/>
            <person name="Henrissat B."/>
            <person name="Grigoriev I.V."/>
            <person name="Hibbett D.S."/>
            <person name="Martin F."/>
        </authorList>
    </citation>
    <scope>NUCLEOTIDE SEQUENCE [LARGE SCALE GENOMIC DNA]</scope>
    <source>
        <strain evidence="2 3">SS14</strain>
    </source>
</reference>
<evidence type="ECO:0000313" key="2">
    <source>
        <dbReference type="EMBL" id="KIJ39159.1"/>
    </source>
</evidence>
<feature type="compositionally biased region" description="Low complexity" evidence="1">
    <location>
        <begin position="36"/>
        <end position="60"/>
    </location>
</feature>
<proteinExistence type="predicted"/>
<keyword evidence="3" id="KW-1185">Reference proteome</keyword>
<name>A0A0C9UWA3_SPHS4</name>
<dbReference type="EMBL" id="KN837154">
    <property type="protein sequence ID" value="KIJ39159.1"/>
    <property type="molecule type" value="Genomic_DNA"/>
</dbReference>
<gene>
    <name evidence="2" type="ORF">M422DRAFT_32811</name>
</gene>
<dbReference type="AlphaFoldDB" id="A0A0C9UWA3"/>